<evidence type="ECO:0000313" key="8">
    <source>
        <dbReference type="Proteomes" id="UP000186601"/>
    </source>
</evidence>
<keyword evidence="1" id="KW-0479">Metal-binding</keyword>
<organism evidence="7 8">
    <name type="scientific">Hermanssonia centrifuga</name>
    <dbReference type="NCBI Taxonomy" id="98765"/>
    <lineage>
        <taxon>Eukaryota</taxon>
        <taxon>Fungi</taxon>
        <taxon>Dikarya</taxon>
        <taxon>Basidiomycota</taxon>
        <taxon>Agaricomycotina</taxon>
        <taxon>Agaricomycetes</taxon>
        <taxon>Polyporales</taxon>
        <taxon>Meruliaceae</taxon>
        <taxon>Hermanssonia</taxon>
    </lineage>
</organism>
<gene>
    <name evidence="7" type="ORF">PHLCEN_2v4984</name>
</gene>
<proteinExistence type="predicted"/>
<accession>A0A2R6PC27</accession>
<dbReference type="PROSITE" id="PS50016">
    <property type="entry name" value="ZF_PHD_2"/>
    <property type="match status" value="1"/>
</dbReference>
<dbReference type="PROSITE" id="PS01359">
    <property type="entry name" value="ZF_PHD_1"/>
    <property type="match status" value="1"/>
</dbReference>
<dbReference type="SUPFAM" id="SSF57903">
    <property type="entry name" value="FYVE/PHD zinc finger"/>
    <property type="match status" value="2"/>
</dbReference>
<evidence type="ECO:0000256" key="1">
    <source>
        <dbReference type="ARBA" id="ARBA00022723"/>
    </source>
</evidence>
<feature type="compositionally biased region" description="Polar residues" evidence="5">
    <location>
        <begin position="654"/>
        <end position="666"/>
    </location>
</feature>
<dbReference type="InterPro" id="IPR013083">
    <property type="entry name" value="Znf_RING/FYVE/PHD"/>
</dbReference>
<feature type="region of interest" description="Disordered" evidence="5">
    <location>
        <begin position="753"/>
        <end position="809"/>
    </location>
</feature>
<evidence type="ECO:0000256" key="5">
    <source>
        <dbReference type="SAM" id="MobiDB-lite"/>
    </source>
</evidence>
<feature type="region of interest" description="Disordered" evidence="5">
    <location>
        <begin position="416"/>
        <end position="449"/>
    </location>
</feature>
<dbReference type="GO" id="GO:0032221">
    <property type="term" value="C:Rpd3S complex"/>
    <property type="evidence" value="ECO:0007669"/>
    <property type="project" value="TreeGrafter"/>
</dbReference>
<dbReference type="OrthoDB" id="5876363at2759"/>
<evidence type="ECO:0000256" key="4">
    <source>
        <dbReference type="PROSITE-ProRule" id="PRU00146"/>
    </source>
</evidence>
<dbReference type="SMART" id="SM00249">
    <property type="entry name" value="PHD"/>
    <property type="match status" value="2"/>
</dbReference>
<feature type="compositionally biased region" description="Basic and acidic residues" evidence="5">
    <location>
        <begin position="569"/>
        <end position="588"/>
    </location>
</feature>
<dbReference type="Pfam" id="PF00628">
    <property type="entry name" value="PHD"/>
    <property type="match status" value="1"/>
</dbReference>
<dbReference type="STRING" id="98765.A0A2R6PC27"/>
<evidence type="ECO:0000256" key="2">
    <source>
        <dbReference type="ARBA" id="ARBA00022771"/>
    </source>
</evidence>
<dbReference type="InterPro" id="IPR019787">
    <property type="entry name" value="Znf_PHD-finger"/>
</dbReference>
<feature type="region of interest" description="Disordered" evidence="5">
    <location>
        <begin position="537"/>
        <end position="686"/>
    </location>
</feature>
<evidence type="ECO:0000259" key="6">
    <source>
        <dbReference type="PROSITE" id="PS50016"/>
    </source>
</evidence>
<feature type="compositionally biased region" description="Polar residues" evidence="5">
    <location>
        <begin position="599"/>
        <end position="608"/>
    </location>
</feature>
<feature type="compositionally biased region" description="Polar residues" evidence="5">
    <location>
        <begin position="51"/>
        <end position="67"/>
    </location>
</feature>
<dbReference type="GO" id="GO:0008270">
    <property type="term" value="F:zinc ion binding"/>
    <property type="evidence" value="ECO:0007669"/>
    <property type="project" value="UniProtKB-KW"/>
</dbReference>
<feature type="region of interest" description="Disordered" evidence="5">
    <location>
        <begin position="478"/>
        <end position="523"/>
    </location>
</feature>
<dbReference type="CDD" id="cd15535">
    <property type="entry name" value="PHD1_Rco1"/>
    <property type="match status" value="1"/>
</dbReference>
<feature type="compositionally biased region" description="Basic and acidic residues" evidence="5">
    <location>
        <begin position="97"/>
        <end position="110"/>
    </location>
</feature>
<dbReference type="AlphaFoldDB" id="A0A2R6PC27"/>
<dbReference type="PANTHER" id="PTHR47636:SF1">
    <property type="entry name" value="TRANSCRIPTIONAL REGULATORY PROTEIN RCO1"/>
    <property type="match status" value="1"/>
</dbReference>
<dbReference type="InterPro" id="IPR019786">
    <property type="entry name" value="Zinc_finger_PHD-type_CS"/>
</dbReference>
<dbReference type="PANTHER" id="PTHR47636">
    <property type="entry name" value="TRANSCRIPTIONAL REGULATORY PROTEIN RCO1"/>
    <property type="match status" value="1"/>
</dbReference>
<feature type="compositionally biased region" description="Low complexity" evidence="5">
    <location>
        <begin position="787"/>
        <end position="799"/>
    </location>
</feature>
<dbReference type="Gene3D" id="3.30.40.10">
    <property type="entry name" value="Zinc/RING finger domain, C3HC4 (zinc finger)"/>
    <property type="match status" value="2"/>
</dbReference>
<keyword evidence="8" id="KW-1185">Reference proteome</keyword>
<keyword evidence="3" id="KW-0862">Zinc</keyword>
<dbReference type="CDD" id="cd15534">
    <property type="entry name" value="PHD2_PHF12_Rco1"/>
    <property type="match status" value="1"/>
</dbReference>
<feature type="compositionally biased region" description="Low complexity" evidence="5">
    <location>
        <begin position="430"/>
        <end position="444"/>
    </location>
</feature>
<protein>
    <recommendedName>
        <fullName evidence="6">PHD-type domain-containing protein</fullName>
    </recommendedName>
</protein>
<feature type="region of interest" description="Disordered" evidence="5">
    <location>
        <begin position="1"/>
        <end position="110"/>
    </location>
</feature>
<dbReference type="GO" id="GO:0006357">
    <property type="term" value="P:regulation of transcription by RNA polymerase II"/>
    <property type="evidence" value="ECO:0007669"/>
    <property type="project" value="TreeGrafter"/>
</dbReference>
<evidence type="ECO:0000256" key="3">
    <source>
        <dbReference type="ARBA" id="ARBA00022833"/>
    </source>
</evidence>
<dbReference type="InterPro" id="IPR001965">
    <property type="entry name" value="Znf_PHD"/>
</dbReference>
<dbReference type="EMBL" id="MLYV02000502">
    <property type="protein sequence ID" value="PSR88835.1"/>
    <property type="molecule type" value="Genomic_DNA"/>
</dbReference>
<feature type="compositionally biased region" description="Polar residues" evidence="5">
    <location>
        <begin position="478"/>
        <end position="491"/>
    </location>
</feature>
<reference evidence="7 8" key="1">
    <citation type="submission" date="2018-02" db="EMBL/GenBank/DDBJ databases">
        <title>Genome sequence of the basidiomycete white-rot fungus Phlebia centrifuga.</title>
        <authorList>
            <person name="Granchi Z."/>
            <person name="Peng M."/>
            <person name="de Vries R.P."/>
            <person name="Hilden K."/>
            <person name="Makela M.R."/>
            <person name="Grigoriev I."/>
            <person name="Riley R."/>
        </authorList>
    </citation>
    <scope>NUCLEOTIDE SEQUENCE [LARGE SCALE GENOMIC DNA]</scope>
    <source>
        <strain evidence="7 8">FBCC195</strain>
    </source>
</reference>
<comment type="caution">
    <text evidence="7">The sequence shown here is derived from an EMBL/GenBank/DDBJ whole genome shotgun (WGS) entry which is preliminary data.</text>
</comment>
<feature type="compositionally biased region" description="Polar residues" evidence="5">
    <location>
        <begin position="33"/>
        <end position="42"/>
    </location>
</feature>
<feature type="compositionally biased region" description="Polar residues" evidence="5">
    <location>
        <begin position="762"/>
        <end position="771"/>
    </location>
</feature>
<feature type="domain" description="PHD-type" evidence="6">
    <location>
        <begin position="136"/>
        <end position="187"/>
    </location>
</feature>
<keyword evidence="2 4" id="KW-0863">Zinc-finger</keyword>
<dbReference type="InterPro" id="IPR052819">
    <property type="entry name" value="Chromatin_regulatory_protein"/>
</dbReference>
<dbReference type="InterPro" id="IPR011011">
    <property type="entry name" value="Znf_FYVE_PHD"/>
</dbReference>
<name>A0A2R6PC27_9APHY</name>
<feature type="compositionally biased region" description="Low complexity" evidence="5">
    <location>
        <begin position="20"/>
        <end position="32"/>
    </location>
</feature>
<sequence length="809" mass="86651">MAATTEVDGPRRKRARLDKSTASTRAQRATARNMNATASTSEAPVPIEAVASSSQLADTQDPPTTQLDSDDAMLSRSNSVQNIDEGDSIMVTRRSASRRDKGKGKERGAPVKVKEEPMTVSLNVNEPVLANASSNEDHCSACRSLGSLVYCDGCPRAFHLLCLDPPMDPQDLPAGEARWFCPACTLHQKPLVKLSPAIKFMAPLIEHVQSTIPAEFQLPSDIRTFFKDVATGPKGTYVDSSEMKLPRLNRHGQLEERDPYRLKDRNGDPVLCFRCGTSALPPSVAATSPAMKRARRATSTVLNYETGRGILSCDYCHLHWHLDCVDPPLALLPPWNKKWMCPNHADQILQSKHRVPKNGAPAIDVTKPGQFNNGNVEVIMPEIPLAVPPKAIVDEVLINGRRYRVPERIITMDFWSKTGRGRPPQDEKYSASTLSSPLTSLNSLSDDDMEELSPIGPPINAFSIEDLKAALSLCGMHAQSSSPTKLPQPDTSKMVVDSTVPKQNGQGGSKQGGVKQENNETESMAGSLHINGAAQPEATPALSARSAGSRRLRPGRGRSYAFEAEDLSEDSRDFASEHAARRQKRDSNGKFIRKPSGNAAKSSAQPANSIEHPVTPAAPSAKDLSASVKQSRTRRSARLDTPPVVKSIPAVPQSKGSNGTQQSTLNVPAPTSLHPSLRYKGSTTSPVEAVTKATPSKANPTRNPKQAIPVVAKAALAPTIGGGQTGGKAVSKVSNTASTGLKIRLPRLLPSAAPSANAVDNDVSSSHSKTRSTADSRPRRSLRRRASLSTSLTGTSLSSPPSPKLNGVS</sequence>
<dbReference type="Proteomes" id="UP000186601">
    <property type="component" value="Unassembled WGS sequence"/>
</dbReference>
<evidence type="ECO:0000313" key="7">
    <source>
        <dbReference type="EMBL" id="PSR88835.1"/>
    </source>
</evidence>